<feature type="chain" id="PRO_5045449882" description="Cytochrome P460 domain-containing protein" evidence="1">
    <location>
        <begin position="20"/>
        <end position="169"/>
    </location>
</feature>
<dbReference type="Pfam" id="PF16694">
    <property type="entry name" value="Cytochrome_P460"/>
    <property type="match status" value="1"/>
</dbReference>
<name>A0ABU1JFX7_9PROT</name>
<evidence type="ECO:0000313" key="3">
    <source>
        <dbReference type="EMBL" id="MDR6287526.1"/>
    </source>
</evidence>
<dbReference type="Proteomes" id="UP001262410">
    <property type="component" value="Unassembled WGS sequence"/>
</dbReference>
<accession>A0ABU1JFX7</accession>
<keyword evidence="1" id="KW-0732">Signal</keyword>
<organism evidence="3 4">
    <name type="scientific">Inquilinus ginsengisoli</name>
    <dbReference type="NCBI Taxonomy" id="363840"/>
    <lineage>
        <taxon>Bacteria</taxon>
        <taxon>Pseudomonadati</taxon>
        <taxon>Pseudomonadota</taxon>
        <taxon>Alphaproteobacteria</taxon>
        <taxon>Rhodospirillales</taxon>
        <taxon>Rhodospirillaceae</taxon>
        <taxon>Inquilinus</taxon>
    </lineage>
</organism>
<dbReference type="Gene3D" id="3.50.70.20">
    <property type="entry name" value="Cytochrome P460"/>
    <property type="match status" value="1"/>
</dbReference>
<proteinExistence type="predicted"/>
<protein>
    <recommendedName>
        <fullName evidence="2">Cytochrome P460 domain-containing protein</fullName>
    </recommendedName>
</protein>
<reference evidence="3 4" key="1">
    <citation type="submission" date="2023-07" db="EMBL/GenBank/DDBJ databases">
        <title>Sorghum-associated microbial communities from plants grown in Nebraska, USA.</title>
        <authorList>
            <person name="Schachtman D."/>
        </authorList>
    </citation>
    <scope>NUCLEOTIDE SEQUENCE [LARGE SCALE GENOMIC DNA]</scope>
    <source>
        <strain evidence="3 4">584</strain>
    </source>
</reference>
<sequence>MRSIRVALFAATLASSALAAVSLAAEGTDAENASPIYGVTIPEGYRQWELIGPAQEAEPLNELRAVLGNPTAIKAYQSGTLPFPDGTILVKLAWKHVQSTEFEPASVPGAATTVQVMVKDSKRYPDSGGWGFGRFINGKPVDEAQHQTCFACHEARVKGHDFVFTRWAP</sequence>
<dbReference type="CDD" id="cd20753">
    <property type="entry name" value="cyt_P460_Mc-like"/>
    <property type="match status" value="1"/>
</dbReference>
<dbReference type="RefSeq" id="WP_309791331.1">
    <property type="nucleotide sequence ID" value="NZ_JAVDPW010000001.1"/>
</dbReference>
<evidence type="ECO:0000313" key="4">
    <source>
        <dbReference type="Proteomes" id="UP001262410"/>
    </source>
</evidence>
<keyword evidence="4" id="KW-1185">Reference proteome</keyword>
<evidence type="ECO:0000256" key="1">
    <source>
        <dbReference type="SAM" id="SignalP"/>
    </source>
</evidence>
<feature type="signal peptide" evidence="1">
    <location>
        <begin position="1"/>
        <end position="19"/>
    </location>
</feature>
<dbReference type="InterPro" id="IPR032033">
    <property type="entry name" value="Cytochrome_P460"/>
</dbReference>
<dbReference type="EMBL" id="JAVDPW010000001">
    <property type="protein sequence ID" value="MDR6287526.1"/>
    <property type="molecule type" value="Genomic_DNA"/>
</dbReference>
<feature type="domain" description="Cytochrome P460" evidence="2">
    <location>
        <begin position="42"/>
        <end position="165"/>
    </location>
</feature>
<gene>
    <name evidence="3" type="ORF">E9232_000025</name>
</gene>
<comment type="caution">
    <text evidence="3">The sequence shown here is derived from an EMBL/GenBank/DDBJ whole genome shotgun (WGS) entry which is preliminary data.</text>
</comment>
<dbReference type="InterPro" id="IPR038142">
    <property type="entry name" value="Cytochrome_P460_sp"/>
</dbReference>
<evidence type="ECO:0000259" key="2">
    <source>
        <dbReference type="Pfam" id="PF16694"/>
    </source>
</evidence>